<sequence>MSLGRSEFADGVAARSLSEISELDAVRIGADIVSAARRLIVLLRSIGDCQWLHHPPVISEAIRRYDELWMPLISDLTVGSKPPIILPPLDVEWVWFCHSLNPVSYRDYCQKRFSKLIGKPAIYDEENEDYAVSQCEKIWIRRYPDESFENRVDADSPEIASSANEDIKTEVEKQRFLWEKFSAPYMSETVYLIAARLRYKGFLLILHKFKDEISRLVPASDILLMWLTHQVRFVFPVSWFQIVLFLVSCKGRNGMVNLQSYPTIYTEDVGEMLEEMMRKVVRNGEAVEKSEVETTKKLWNRYFNQPYVKAGGELTVIANESPQRNNTMFYWPVSDIDVNTAYKSIRPRFVLELCIFIRLNPKAEQNESSFLRLRVARCHRKLQLDKKLTDLSRDGSWQKGWHIYCEFGTQGVVLESHCDRIRRGICFRKRKPEEMIAFLWNDLLRAHSLASGRFLGKQVSVFASVTPPVQAPYLLRFVPDRVTDDSGAMISDSIQRTNNFRPQEGRWLTRTVLDHAGRECFVIRIRVGKGVFKRVGEVPSPVKSEERITEIRVGSWSYVEGSIGKAPGTLVKVVGTVTPKEPVEDWDAAWEFSSGDELFIRWDSSGSISELGLRSSKPGSLVRLLTGRRMQYKGDSEEDDQGFVTIVRSTEENPTEKATALIDWKHQAVEFLPDEDAVLVLLLSVSILRSVTQKRREDVGKLLVRKRITEATGKRDWGSVIVDASSSNVSSSSSPYLEPWYRNSGKVMAMEEKAQVARYPYPVMSYSNVDGGDSLYKHVIFGRL</sequence>
<dbReference type="Proteomes" id="UP000824890">
    <property type="component" value="Unassembled WGS sequence"/>
</dbReference>
<dbReference type="InterPro" id="IPR057518">
    <property type="entry name" value="GRDP_C"/>
</dbReference>
<dbReference type="Pfam" id="PF25335">
    <property type="entry name" value="GRDP_C"/>
    <property type="match status" value="1"/>
</dbReference>
<evidence type="ECO:0000259" key="1">
    <source>
        <dbReference type="Pfam" id="PF25335"/>
    </source>
</evidence>
<proteinExistence type="predicted"/>
<keyword evidence="3" id="KW-1185">Reference proteome</keyword>
<reference evidence="2 3" key="1">
    <citation type="submission" date="2021-05" db="EMBL/GenBank/DDBJ databases">
        <title>Genome Assembly of Synthetic Allotetraploid Brassica napus Reveals Homoeologous Exchanges between Subgenomes.</title>
        <authorList>
            <person name="Davis J.T."/>
        </authorList>
    </citation>
    <scope>NUCLEOTIDE SEQUENCE [LARGE SCALE GENOMIC DNA]</scope>
    <source>
        <strain evidence="3">cv. Da-Ae</strain>
        <tissue evidence="2">Seedling</tissue>
    </source>
</reference>
<protein>
    <recommendedName>
        <fullName evidence="1">GRPD C-terminal domain-containing protein</fullName>
    </recommendedName>
</protein>
<dbReference type="EMBL" id="JAGKQM010000011">
    <property type="protein sequence ID" value="KAH0903411.1"/>
    <property type="molecule type" value="Genomic_DNA"/>
</dbReference>
<gene>
    <name evidence="2" type="ORF">HID58_042914</name>
</gene>
<dbReference type="Pfam" id="PF07173">
    <property type="entry name" value="GRDP-like"/>
    <property type="match status" value="1"/>
</dbReference>
<feature type="domain" description="GRPD C-terminal" evidence="1">
    <location>
        <begin position="512"/>
        <end position="671"/>
    </location>
</feature>
<comment type="caution">
    <text evidence="2">The sequence shown here is derived from an EMBL/GenBank/DDBJ whole genome shotgun (WGS) entry which is preliminary data.</text>
</comment>
<dbReference type="PANTHER" id="PTHR34365">
    <property type="entry name" value="ENOLASE (DUF1399)"/>
    <property type="match status" value="1"/>
</dbReference>
<evidence type="ECO:0000313" key="2">
    <source>
        <dbReference type="EMBL" id="KAH0903411.1"/>
    </source>
</evidence>
<evidence type="ECO:0000313" key="3">
    <source>
        <dbReference type="Proteomes" id="UP000824890"/>
    </source>
</evidence>
<accession>A0ABQ8BGS8</accession>
<dbReference type="InterPro" id="IPR009836">
    <property type="entry name" value="GRDP-like"/>
</dbReference>
<name>A0ABQ8BGS8_BRANA</name>
<organism evidence="2 3">
    <name type="scientific">Brassica napus</name>
    <name type="common">Rape</name>
    <dbReference type="NCBI Taxonomy" id="3708"/>
    <lineage>
        <taxon>Eukaryota</taxon>
        <taxon>Viridiplantae</taxon>
        <taxon>Streptophyta</taxon>
        <taxon>Embryophyta</taxon>
        <taxon>Tracheophyta</taxon>
        <taxon>Spermatophyta</taxon>
        <taxon>Magnoliopsida</taxon>
        <taxon>eudicotyledons</taxon>
        <taxon>Gunneridae</taxon>
        <taxon>Pentapetalae</taxon>
        <taxon>rosids</taxon>
        <taxon>malvids</taxon>
        <taxon>Brassicales</taxon>
        <taxon>Brassicaceae</taxon>
        <taxon>Brassiceae</taxon>
        <taxon>Brassica</taxon>
    </lineage>
</organism>
<dbReference type="PANTHER" id="PTHR34365:SF2">
    <property type="entry name" value="ENOLASE (DUF1399)"/>
    <property type="match status" value="1"/>
</dbReference>